<sequence length="591" mass="65685">MLLKLLVDQARHRPDLPPPYFRERAVRWAVQINKDGVPTPPCLISLADGKKSPGVVMPTPYVYRSGQKPPPFLLVDTLQFVCAMPKDDSDKAEAEAIRRNDEYLKLVRRWCDSAPDDPRAQAVRAFFEREEHLRLDLGEAGPTDTVAFRLSGDDVAYVHRSDSAVAYWQQIVRERKSSGGKQGICLSCGAPGALLDTIPEPIRGGAIPVAKGRAGDAQLISINKQAQGRSGITQLTNTPICDGCGQGVAVLNSLLADDEHRHRLRDSVTVWWTKEPEDIPINKSIKDADPTDIRLIHTAAQKYDDVTDLDEIDTNLYYAVTLSANQGRVVLRDWINAPLPRVLRSVEAWFRDHQVFDPWKGITRNLPLWQIARSCGRWDRERKVYVNGSEPLTAEQELLTVALRGVSNDRLLAPPPWLLSHLLQRIGADARIDLPRVALLHLFLARLPKETAMSESTPEAEDAARVWGRVFALLEAIQRRAIPDLNTSLQDRHFRAAMTRPQPVFVRLSSGALAHLRKLKHSKDEKAKRAGWAMEARLHTLIDQLPPEGPPSTFNLEQQARFVCGYHAQCAADIAARAAGGGSGDADGTDS</sequence>
<comment type="caution">
    <text evidence="1">The sequence shown here is derived from an EMBL/GenBank/DDBJ whole genome shotgun (WGS) entry which is preliminary data.</text>
</comment>
<name>A0ABV9UCQ3_9ACTN</name>
<dbReference type="EMBL" id="JBHSIT010000014">
    <property type="protein sequence ID" value="MFC4912981.1"/>
    <property type="molecule type" value="Genomic_DNA"/>
</dbReference>
<keyword evidence="2" id="KW-1185">Reference proteome</keyword>
<protein>
    <submittedName>
        <fullName evidence="1">Type I-C CRISPR-associated protein Cas8c/Csd1</fullName>
    </submittedName>
</protein>
<accession>A0ABV9UCQ3</accession>
<evidence type="ECO:0000313" key="1">
    <source>
        <dbReference type="EMBL" id="MFC4912981.1"/>
    </source>
</evidence>
<proteinExistence type="predicted"/>
<evidence type="ECO:0000313" key="2">
    <source>
        <dbReference type="Proteomes" id="UP001595872"/>
    </source>
</evidence>
<dbReference type="InterPro" id="IPR010144">
    <property type="entry name" value="CRISPR-assoc_prot_Csd1-typ"/>
</dbReference>
<dbReference type="Proteomes" id="UP001595872">
    <property type="component" value="Unassembled WGS sequence"/>
</dbReference>
<reference evidence="2" key="1">
    <citation type="journal article" date="2019" name="Int. J. Syst. Evol. Microbiol.">
        <title>The Global Catalogue of Microorganisms (GCM) 10K type strain sequencing project: providing services to taxonomists for standard genome sequencing and annotation.</title>
        <authorList>
            <consortium name="The Broad Institute Genomics Platform"/>
            <consortium name="The Broad Institute Genome Sequencing Center for Infectious Disease"/>
            <person name="Wu L."/>
            <person name="Ma J."/>
        </authorList>
    </citation>
    <scope>NUCLEOTIDE SEQUENCE [LARGE SCALE GENOMIC DNA]</scope>
    <source>
        <strain evidence="2">KLKA75</strain>
    </source>
</reference>
<gene>
    <name evidence="1" type="primary">cas8c</name>
    <name evidence="1" type="ORF">ACFPCY_37170</name>
</gene>
<organism evidence="1 2">
    <name type="scientific">Actinomadura gamaensis</name>
    <dbReference type="NCBI Taxonomy" id="1763541"/>
    <lineage>
        <taxon>Bacteria</taxon>
        <taxon>Bacillati</taxon>
        <taxon>Actinomycetota</taxon>
        <taxon>Actinomycetes</taxon>
        <taxon>Streptosporangiales</taxon>
        <taxon>Thermomonosporaceae</taxon>
        <taxon>Actinomadura</taxon>
    </lineage>
</organism>
<dbReference type="NCBIfam" id="TIGR01863">
    <property type="entry name" value="cas_Csd1"/>
    <property type="match status" value="1"/>
</dbReference>
<dbReference type="RefSeq" id="WP_378263443.1">
    <property type="nucleotide sequence ID" value="NZ_JBHSIT010000014.1"/>
</dbReference>
<dbReference type="Pfam" id="PF09709">
    <property type="entry name" value="Cas_Csd1"/>
    <property type="match status" value="1"/>
</dbReference>